<evidence type="ECO:0000256" key="2">
    <source>
        <dbReference type="ARBA" id="ARBA00012572"/>
    </source>
</evidence>
<dbReference type="UniPathway" id="UPA00035">
    <property type="reaction ID" value="UER00042"/>
</dbReference>
<proteinExistence type="inferred from homology"/>
<evidence type="ECO:0000256" key="4">
    <source>
        <dbReference type="ARBA" id="ARBA00022822"/>
    </source>
</evidence>
<dbReference type="EMBL" id="FPHF01000112">
    <property type="protein sequence ID" value="SFV68962.1"/>
    <property type="molecule type" value="Genomic_DNA"/>
</dbReference>
<organism evidence="8">
    <name type="scientific">hydrothermal vent metagenome</name>
    <dbReference type="NCBI Taxonomy" id="652676"/>
    <lineage>
        <taxon>unclassified sequences</taxon>
        <taxon>metagenomes</taxon>
        <taxon>ecological metagenomes</taxon>
    </lineage>
</organism>
<dbReference type="CDD" id="cd00405">
    <property type="entry name" value="PRAI"/>
    <property type="match status" value="1"/>
</dbReference>
<protein>
    <recommendedName>
        <fullName evidence="2">phosphoribosylanthranilate isomerase</fullName>
        <ecNumber evidence="2">5.3.1.24</ecNumber>
    </recommendedName>
</protein>
<evidence type="ECO:0000313" key="8">
    <source>
        <dbReference type="EMBL" id="SFV68962.1"/>
    </source>
</evidence>
<keyword evidence="5" id="KW-0057">Aromatic amino acid biosynthesis</keyword>
<accession>A0A1W1CTE9</accession>
<name>A0A1W1CTE9_9ZZZZ</name>
<evidence type="ECO:0000259" key="7">
    <source>
        <dbReference type="Pfam" id="PF00697"/>
    </source>
</evidence>
<dbReference type="InterPro" id="IPR011060">
    <property type="entry name" value="RibuloseP-bd_barrel"/>
</dbReference>
<keyword evidence="4" id="KW-0822">Tryptophan biosynthesis</keyword>
<dbReference type="SUPFAM" id="SSF51366">
    <property type="entry name" value="Ribulose-phoshate binding barrel"/>
    <property type="match status" value="1"/>
</dbReference>
<dbReference type="InterPro" id="IPR044643">
    <property type="entry name" value="TrpF_fam"/>
</dbReference>
<gene>
    <name evidence="8" type="ORF">MNB_SM-4-764</name>
</gene>
<dbReference type="GO" id="GO:0004640">
    <property type="term" value="F:phosphoribosylanthranilate isomerase activity"/>
    <property type="evidence" value="ECO:0007669"/>
    <property type="project" value="UniProtKB-EC"/>
</dbReference>
<dbReference type="GO" id="GO:0000162">
    <property type="term" value="P:L-tryptophan biosynthetic process"/>
    <property type="evidence" value="ECO:0007669"/>
    <property type="project" value="UniProtKB-UniPathway"/>
</dbReference>
<dbReference type="PANTHER" id="PTHR42894">
    <property type="entry name" value="N-(5'-PHOSPHORIBOSYL)ANTHRANILATE ISOMERASE"/>
    <property type="match status" value="1"/>
</dbReference>
<dbReference type="HAMAP" id="MF_00135">
    <property type="entry name" value="PRAI"/>
    <property type="match status" value="1"/>
</dbReference>
<dbReference type="Gene3D" id="3.20.20.70">
    <property type="entry name" value="Aldolase class I"/>
    <property type="match status" value="1"/>
</dbReference>
<dbReference type="InterPro" id="IPR013785">
    <property type="entry name" value="Aldolase_TIM"/>
</dbReference>
<keyword evidence="3" id="KW-0028">Amino-acid biosynthesis</keyword>
<dbReference type="EC" id="5.3.1.24" evidence="2"/>
<dbReference type="AlphaFoldDB" id="A0A1W1CTE9"/>
<reference evidence="8" key="1">
    <citation type="submission" date="2016-10" db="EMBL/GenBank/DDBJ databases">
        <authorList>
            <person name="de Groot N.N."/>
        </authorList>
    </citation>
    <scope>NUCLEOTIDE SEQUENCE</scope>
</reference>
<evidence type="ECO:0000256" key="5">
    <source>
        <dbReference type="ARBA" id="ARBA00023141"/>
    </source>
</evidence>
<feature type="domain" description="N-(5'phosphoribosyl) anthranilate isomerase (PRAI)" evidence="7">
    <location>
        <begin position="4"/>
        <end position="192"/>
    </location>
</feature>
<dbReference type="Pfam" id="PF00697">
    <property type="entry name" value="PRAI"/>
    <property type="match status" value="1"/>
</dbReference>
<evidence type="ECO:0000256" key="3">
    <source>
        <dbReference type="ARBA" id="ARBA00022605"/>
    </source>
</evidence>
<dbReference type="InterPro" id="IPR001240">
    <property type="entry name" value="PRAI_dom"/>
</dbReference>
<keyword evidence="6 8" id="KW-0413">Isomerase</keyword>
<evidence type="ECO:0000256" key="1">
    <source>
        <dbReference type="ARBA" id="ARBA00004664"/>
    </source>
</evidence>
<comment type="pathway">
    <text evidence="1">Amino-acid biosynthesis; L-tryptophan biosynthesis; L-tryptophan from chorismate: step 3/5.</text>
</comment>
<dbReference type="PANTHER" id="PTHR42894:SF1">
    <property type="entry name" value="N-(5'-PHOSPHORIBOSYL)ANTHRANILATE ISOMERASE"/>
    <property type="match status" value="1"/>
</dbReference>
<evidence type="ECO:0000256" key="6">
    <source>
        <dbReference type="ARBA" id="ARBA00023235"/>
    </source>
</evidence>
<sequence length="194" mass="21202">MRTKICGITSYEDAMTAIKAGADALGFVFYEKSPRYISVTDAKSIIDRLPPFVEKVALFVNESASTINAACKDSGATLAQLHFDITPELTDALTIPYIKVTRAQKAQDILEYKDEYRLVDAYCEAYGGAGKQINLEWFSGLDCSKIILAGGLDSSNISSLKKYGFFGLDVSSGVEISHGKKDSEKVKDFIKNAQ</sequence>